<dbReference type="InterPro" id="IPR036397">
    <property type="entry name" value="RNaseH_sf"/>
</dbReference>
<feature type="compositionally biased region" description="Basic and acidic residues" evidence="3">
    <location>
        <begin position="554"/>
        <end position="577"/>
    </location>
</feature>
<dbReference type="GO" id="GO:0005634">
    <property type="term" value="C:nucleus"/>
    <property type="evidence" value="ECO:0007669"/>
    <property type="project" value="TreeGrafter"/>
</dbReference>
<reference evidence="5 6" key="1">
    <citation type="journal article" date="2019" name="Sci. Rep.">
        <title>Comparative genomics of chytrid fungi reveal insights into the obligate biotrophic and pathogenic lifestyle of Synchytrium endobioticum.</title>
        <authorList>
            <person name="van de Vossenberg B.T.L.H."/>
            <person name="Warris S."/>
            <person name="Nguyen H.D.T."/>
            <person name="van Gent-Pelzer M.P.E."/>
            <person name="Joly D.L."/>
            <person name="van de Geest H.C."/>
            <person name="Bonants P.J.M."/>
            <person name="Smith D.S."/>
            <person name="Levesque C.A."/>
            <person name="van der Lee T.A.J."/>
        </authorList>
    </citation>
    <scope>NUCLEOTIDE SEQUENCE [LARGE SCALE GENOMIC DNA]</scope>
    <source>
        <strain evidence="5 6">CBS 675.73</strain>
    </source>
</reference>
<feature type="compositionally biased region" description="Basic residues" evidence="3">
    <location>
        <begin position="611"/>
        <end position="620"/>
    </location>
</feature>
<feature type="compositionally biased region" description="Basic and acidic residues" evidence="3">
    <location>
        <begin position="660"/>
        <end position="671"/>
    </location>
</feature>
<proteinExistence type="predicted"/>
<protein>
    <recommendedName>
        <fullName evidence="4">Exonuclease domain-containing protein</fullName>
    </recommendedName>
</protein>
<feature type="domain" description="Exonuclease" evidence="4">
    <location>
        <begin position="63"/>
        <end position="249"/>
    </location>
</feature>
<comment type="caution">
    <text evidence="5">The sequence shown here is derived from an EMBL/GenBank/DDBJ whole genome shotgun (WGS) entry which is preliminary data.</text>
</comment>
<gene>
    <name evidence="5" type="ORF">CcCBS67573_g01778</name>
</gene>
<sequence>MVESKKKKKRSAKQEHHWFTDAVSTDEETALIAAHYARLHAQMADDEAKLALAVGVTPPQPQNILALDCEMVQVSVPGTYTDKDKERDKLLPAGLPKAPPRRIFKSALARVSIIDFNGNVLLDSFVTPDDPISDYKTEYSGITAAKLLGAPSFAEIQKKIKEIITDSHYVVGQSIDNDLTAMKIDIPLSRIRDTALFYKRFHPAKKTPGLKDLSKWCLNVGIQSGEHDSVIDSRVTLLLYRQQRVLWETTVPEHPPPVPYGEAQPPPIPCPPELPEAFRAAMIEFEKQMLEPQPAVAASPAPALIHAPPIHFGGAHQPVFPFAFAKPVPHQLPMNPSSPIPAKFTTLPAVHQTPPPAAAQINPLFASMSPIPVVTAMPEPTVPVPIVTTSTPTQLLTTSQIIQSFYPKNMHASLLKGHDEKMMRLGAPPYWLVHPGTPIDETVNQISYDAIVSNLQAAEEVAREEAKAKFAAKKVKMDTSLPGKRKREKLAAAAAAATLAAKTGEPLSETVANVKMFLDIATKDVVPDEVKAVPTTVDSDGDEDMRPAKRAKKSKDDKSDDVASEKSASDSEDERAKTSKRTKKSKKSKKSKKVETSDETANDSVDEVVSKKVKKSKKSAKASDDEVTESVADRVKSSKKTKKVDVAEEPKREKKSSKKRQSEDVEEMDVKKKTKKRKAASEDEAEEEDGKSKKKSKETKSRKCKKA</sequence>
<dbReference type="AlphaFoldDB" id="A0A507FKJ8"/>
<feature type="compositionally biased region" description="Basic residues" evidence="3">
    <location>
        <begin position="692"/>
        <end position="707"/>
    </location>
</feature>
<dbReference type="InterPro" id="IPR047021">
    <property type="entry name" value="REXO1/3/4-like"/>
</dbReference>
<evidence type="ECO:0000313" key="6">
    <source>
        <dbReference type="Proteomes" id="UP000320333"/>
    </source>
</evidence>
<evidence type="ECO:0000313" key="5">
    <source>
        <dbReference type="EMBL" id="TPX76951.1"/>
    </source>
</evidence>
<dbReference type="Gene3D" id="3.30.420.10">
    <property type="entry name" value="Ribonuclease H-like superfamily/Ribonuclease H"/>
    <property type="match status" value="1"/>
</dbReference>
<dbReference type="SMART" id="SM00479">
    <property type="entry name" value="EXOIII"/>
    <property type="match status" value="1"/>
</dbReference>
<evidence type="ECO:0000256" key="2">
    <source>
        <dbReference type="ARBA" id="ARBA00022801"/>
    </source>
</evidence>
<dbReference type="Proteomes" id="UP000320333">
    <property type="component" value="Unassembled WGS sequence"/>
</dbReference>
<keyword evidence="2" id="KW-0378">Hydrolase</keyword>
<feature type="compositionally biased region" description="Basic and acidic residues" evidence="3">
    <location>
        <begin position="643"/>
        <end position="652"/>
    </location>
</feature>
<keyword evidence="1" id="KW-0540">Nuclease</keyword>
<accession>A0A507FKJ8</accession>
<dbReference type="InterPro" id="IPR013520">
    <property type="entry name" value="Ribonucl_H"/>
</dbReference>
<dbReference type="PANTHER" id="PTHR12801">
    <property type="entry name" value="RNA EXONUCLEASE REXO1 / RECO3 FAMILY MEMBER-RELATED"/>
    <property type="match status" value="1"/>
</dbReference>
<organism evidence="5 6">
    <name type="scientific">Chytriomyces confervae</name>
    <dbReference type="NCBI Taxonomy" id="246404"/>
    <lineage>
        <taxon>Eukaryota</taxon>
        <taxon>Fungi</taxon>
        <taxon>Fungi incertae sedis</taxon>
        <taxon>Chytridiomycota</taxon>
        <taxon>Chytridiomycota incertae sedis</taxon>
        <taxon>Chytridiomycetes</taxon>
        <taxon>Chytridiales</taxon>
        <taxon>Chytriomycetaceae</taxon>
        <taxon>Chytriomyces</taxon>
    </lineage>
</organism>
<keyword evidence="6" id="KW-1185">Reference proteome</keyword>
<dbReference type="STRING" id="246404.A0A507FKJ8"/>
<feature type="compositionally biased region" description="Basic residues" evidence="3">
    <location>
        <begin position="578"/>
        <end position="592"/>
    </location>
</feature>
<evidence type="ECO:0000256" key="3">
    <source>
        <dbReference type="SAM" id="MobiDB-lite"/>
    </source>
</evidence>
<name>A0A507FKJ8_9FUNG</name>
<dbReference type="GO" id="GO:0004527">
    <property type="term" value="F:exonuclease activity"/>
    <property type="evidence" value="ECO:0007669"/>
    <property type="project" value="InterPro"/>
</dbReference>
<feature type="region of interest" description="Disordered" evidence="3">
    <location>
        <begin position="532"/>
        <end position="707"/>
    </location>
</feature>
<dbReference type="Pfam" id="PF00929">
    <property type="entry name" value="RNase_T"/>
    <property type="match status" value="1"/>
</dbReference>
<dbReference type="EMBL" id="QEAP01000032">
    <property type="protein sequence ID" value="TPX76951.1"/>
    <property type="molecule type" value="Genomic_DNA"/>
</dbReference>
<evidence type="ECO:0000256" key="1">
    <source>
        <dbReference type="ARBA" id="ARBA00022722"/>
    </source>
</evidence>
<evidence type="ECO:0000259" key="4">
    <source>
        <dbReference type="SMART" id="SM00479"/>
    </source>
</evidence>
<feature type="compositionally biased region" description="Acidic residues" evidence="3">
    <location>
        <begin position="597"/>
        <end position="606"/>
    </location>
</feature>
<dbReference type="GO" id="GO:0003676">
    <property type="term" value="F:nucleic acid binding"/>
    <property type="evidence" value="ECO:0007669"/>
    <property type="project" value="InterPro"/>
</dbReference>
<dbReference type="SUPFAM" id="SSF53098">
    <property type="entry name" value="Ribonuclease H-like"/>
    <property type="match status" value="1"/>
</dbReference>
<dbReference type="OrthoDB" id="8191639at2759"/>
<dbReference type="InterPro" id="IPR012337">
    <property type="entry name" value="RNaseH-like_sf"/>
</dbReference>